<dbReference type="InterPro" id="IPR016163">
    <property type="entry name" value="Ald_DH_C"/>
</dbReference>
<dbReference type="InterPro" id="IPR016161">
    <property type="entry name" value="Ald_DH/histidinol_DH"/>
</dbReference>
<dbReference type="InterPro" id="IPR012394">
    <property type="entry name" value="Aldehyde_DH_NAD(P)"/>
</dbReference>
<dbReference type="Gene3D" id="3.40.309.10">
    <property type="entry name" value="Aldehyde Dehydrogenase, Chain A, domain 2"/>
    <property type="match status" value="1"/>
</dbReference>
<dbReference type="CDD" id="cd07133">
    <property type="entry name" value="ALDH_CALDH_CalB"/>
    <property type="match status" value="1"/>
</dbReference>
<dbReference type="PIRSF" id="PIRSF036492">
    <property type="entry name" value="ALDH"/>
    <property type="match status" value="1"/>
</dbReference>
<evidence type="ECO:0000313" key="1">
    <source>
        <dbReference type="EMBL" id="MET1255008.1"/>
    </source>
</evidence>
<reference evidence="1 2" key="1">
    <citation type="submission" date="2024-06" db="EMBL/GenBank/DDBJ databases">
        <authorList>
            <person name="Li F."/>
        </authorList>
    </citation>
    <scope>NUCLEOTIDE SEQUENCE [LARGE SCALE GENOMIC DNA]</scope>
    <source>
        <strain evidence="1 2">GXAS 311</strain>
    </source>
</reference>
<dbReference type="GO" id="GO:0050269">
    <property type="term" value="F:coniferyl-aldehyde dehydrogenase [NAD(P)+] activity"/>
    <property type="evidence" value="ECO:0007669"/>
    <property type="project" value="UniProtKB-EC"/>
</dbReference>
<evidence type="ECO:0000313" key="2">
    <source>
        <dbReference type="Proteomes" id="UP001548189"/>
    </source>
</evidence>
<dbReference type="InterPro" id="IPR015590">
    <property type="entry name" value="Aldehyde_DH_dom"/>
</dbReference>
<dbReference type="InterPro" id="IPR029510">
    <property type="entry name" value="Ald_DH_CS_GLU"/>
</dbReference>
<dbReference type="Pfam" id="PF00171">
    <property type="entry name" value="Aldedh"/>
    <property type="match status" value="1"/>
</dbReference>
<dbReference type="PANTHER" id="PTHR43570:SF20">
    <property type="entry name" value="ALDEHYDE DEHYDROGENASE ALDX-RELATED"/>
    <property type="match status" value="1"/>
</dbReference>
<dbReference type="Proteomes" id="UP001548189">
    <property type="component" value="Unassembled WGS sequence"/>
</dbReference>
<keyword evidence="2" id="KW-1185">Reference proteome</keyword>
<dbReference type="InterPro" id="IPR016162">
    <property type="entry name" value="Ald_DH_N"/>
</dbReference>
<accession>A0ABV2BTB9</accession>
<dbReference type="PROSITE" id="PS00687">
    <property type="entry name" value="ALDEHYDE_DEHYDR_GLU"/>
    <property type="match status" value="1"/>
</dbReference>
<gene>
    <name evidence="1" type="ORF">ABVT43_07725</name>
</gene>
<dbReference type="EC" id="1.2.1.68" evidence="1"/>
<protein>
    <submittedName>
        <fullName evidence="1">Coniferyl aldehyde dehydrogenase</fullName>
        <ecNumber evidence="1">1.2.1.68</ecNumber>
    </submittedName>
</protein>
<dbReference type="SUPFAM" id="SSF53720">
    <property type="entry name" value="ALDH-like"/>
    <property type="match status" value="1"/>
</dbReference>
<dbReference type="Gene3D" id="3.40.605.10">
    <property type="entry name" value="Aldehyde Dehydrogenase, Chain A, domain 1"/>
    <property type="match status" value="1"/>
</dbReference>
<sequence length="501" mass="56613">MKLPPLNAVKFDALDNHSKQQIHLARETLVNQRKAFNAQPYPSEKLRKQQIKALHRALIKHKDKLVKAIEADFGHRSTDETLLTDILLSVLDIKYNLKHLRQWMRPQKCGVNWLFQPALARIMYQPLGVVGIISPWNFPVYLLISPLVAAIAAGNRVILKPSEKSPYCNRVLQEIISEAFLKDEVTMIEGGPEVSQAFSELPFDHLMFTGSPKVGRKIMQTAARNLTPVTLELGGKSPVIIAPDMPINSAVERIIFGKCVNSGQHCVAPDYVYCPENKLDELISEFKRQFTQLYPDIYNGDYTGIVSDEHFGRLKHLLKDAKDKGATAIPLAPTEPKSTTARNLTTVDTPKTTIQQRIMPLTLLTHIQTNMSVMKEEIFGPILPIIIYKNLHQIIDSIQASPRPLAMYILSKKNAFAQQIMYATHSGGVSINDAGWQVAQNDLPFGGIGNSGMGSYHGHQGFLTFSHGKSIYRRGWFNTAKLMFPPYRNFIHRFLYRWYLK</sequence>
<name>A0ABV2BTB9_9GAMM</name>
<dbReference type="PANTHER" id="PTHR43570">
    <property type="entry name" value="ALDEHYDE DEHYDROGENASE"/>
    <property type="match status" value="1"/>
</dbReference>
<dbReference type="EMBL" id="JBEVCJ010000006">
    <property type="protein sequence ID" value="MET1255008.1"/>
    <property type="molecule type" value="Genomic_DNA"/>
</dbReference>
<organism evidence="1 2">
    <name type="scientific">Aliikangiella maris</name>
    <dbReference type="NCBI Taxonomy" id="3162458"/>
    <lineage>
        <taxon>Bacteria</taxon>
        <taxon>Pseudomonadati</taxon>
        <taxon>Pseudomonadota</taxon>
        <taxon>Gammaproteobacteria</taxon>
        <taxon>Oceanospirillales</taxon>
        <taxon>Pleioneaceae</taxon>
        <taxon>Aliikangiella</taxon>
    </lineage>
</organism>
<comment type="caution">
    <text evidence="1">The sequence shown here is derived from an EMBL/GenBank/DDBJ whole genome shotgun (WGS) entry which is preliminary data.</text>
</comment>
<proteinExistence type="predicted"/>
<keyword evidence="1" id="KW-0560">Oxidoreductase</keyword>